<accession>A0A1F8GT00</accession>
<evidence type="ECO:0000313" key="3">
    <source>
        <dbReference type="Proteomes" id="UP000178444"/>
    </source>
</evidence>
<gene>
    <name evidence="2" type="ORF">A2941_02740</name>
</gene>
<dbReference type="CDD" id="cd00761">
    <property type="entry name" value="Glyco_tranf_GTA_type"/>
    <property type="match status" value="1"/>
</dbReference>
<dbReference type="EMBL" id="MGKO01000007">
    <property type="protein sequence ID" value="OGN27766.1"/>
    <property type="molecule type" value="Genomic_DNA"/>
</dbReference>
<comment type="caution">
    <text evidence="2">The sequence shown here is derived from an EMBL/GenBank/DDBJ whole genome shotgun (WGS) entry which is preliminary data.</text>
</comment>
<dbReference type="Proteomes" id="UP000178444">
    <property type="component" value="Unassembled WGS sequence"/>
</dbReference>
<evidence type="ECO:0000259" key="1">
    <source>
        <dbReference type="Pfam" id="PF00535"/>
    </source>
</evidence>
<feature type="domain" description="Glycosyltransferase 2-like" evidence="1">
    <location>
        <begin position="3"/>
        <end position="96"/>
    </location>
</feature>
<evidence type="ECO:0000313" key="2">
    <source>
        <dbReference type="EMBL" id="OGN27766.1"/>
    </source>
</evidence>
<proteinExistence type="predicted"/>
<organism evidence="2 3">
    <name type="scientific">Candidatus Yanofskybacteria bacterium RIFCSPLOWO2_01_FULL_49_17</name>
    <dbReference type="NCBI Taxonomy" id="1802700"/>
    <lineage>
        <taxon>Bacteria</taxon>
        <taxon>Candidatus Yanofskyibacteriota</taxon>
    </lineage>
</organism>
<reference evidence="2 3" key="1">
    <citation type="journal article" date="2016" name="Nat. Commun.">
        <title>Thousands of microbial genomes shed light on interconnected biogeochemical processes in an aquifer system.</title>
        <authorList>
            <person name="Anantharaman K."/>
            <person name="Brown C.T."/>
            <person name="Hug L.A."/>
            <person name="Sharon I."/>
            <person name="Castelle C.J."/>
            <person name="Probst A.J."/>
            <person name="Thomas B.C."/>
            <person name="Singh A."/>
            <person name="Wilkins M.J."/>
            <person name="Karaoz U."/>
            <person name="Brodie E.L."/>
            <person name="Williams K.H."/>
            <person name="Hubbard S.S."/>
            <person name="Banfield J.F."/>
        </authorList>
    </citation>
    <scope>NUCLEOTIDE SEQUENCE [LARGE SCALE GENOMIC DNA]</scope>
</reference>
<name>A0A1F8GT00_9BACT</name>
<dbReference type="InterPro" id="IPR029044">
    <property type="entry name" value="Nucleotide-diphossugar_trans"/>
</dbReference>
<dbReference type="SUPFAM" id="SSF53448">
    <property type="entry name" value="Nucleotide-diphospho-sugar transferases"/>
    <property type="match status" value="1"/>
</dbReference>
<protein>
    <recommendedName>
        <fullName evidence="1">Glycosyltransferase 2-like domain-containing protein</fullName>
    </recommendedName>
</protein>
<sequence length="260" mass="30526">MLSVIIPSYKDPLLVKTIDSILENSEGDIEIIAVLDGYWPSFELRIDPRVRYIHLGRNRGMRGAINAGISVSRGEFIMRTDEHCMFAKGFDTAMTGACQPNWIMTATRYFLDPYKWEVMDIPPFIYEKLKIRDGKFEGQRWPGRDKERKNMMIDETMSMQGSVWVMPRKWWDEVIGELQTEGYGPLIQDSHEMVFKTWQAGGKLMLNKNTWFAHKHYSFTRTHQQGTPENPANNEAGYKYSLNKWKDYYEKVIIPKWFQS</sequence>
<dbReference type="Pfam" id="PF00535">
    <property type="entry name" value="Glycos_transf_2"/>
    <property type="match status" value="1"/>
</dbReference>
<dbReference type="Gene3D" id="3.90.550.10">
    <property type="entry name" value="Spore Coat Polysaccharide Biosynthesis Protein SpsA, Chain A"/>
    <property type="match status" value="1"/>
</dbReference>
<dbReference type="AlphaFoldDB" id="A0A1F8GT00"/>
<dbReference type="InterPro" id="IPR001173">
    <property type="entry name" value="Glyco_trans_2-like"/>
</dbReference>